<feature type="compositionally biased region" description="Polar residues" evidence="1">
    <location>
        <begin position="161"/>
        <end position="170"/>
    </location>
</feature>
<feature type="compositionally biased region" description="Polar residues" evidence="1">
    <location>
        <begin position="130"/>
        <end position="148"/>
    </location>
</feature>
<dbReference type="Proteomes" id="UP000314294">
    <property type="component" value="Unassembled WGS sequence"/>
</dbReference>
<proteinExistence type="predicted"/>
<reference evidence="2 3" key="1">
    <citation type="submission" date="2019-03" db="EMBL/GenBank/DDBJ databases">
        <title>First draft genome of Liparis tanakae, snailfish: a comprehensive survey of snailfish specific genes.</title>
        <authorList>
            <person name="Kim W."/>
            <person name="Song I."/>
            <person name="Jeong J.-H."/>
            <person name="Kim D."/>
            <person name="Kim S."/>
            <person name="Ryu S."/>
            <person name="Song J.Y."/>
            <person name="Lee S.K."/>
        </authorList>
    </citation>
    <scope>NUCLEOTIDE SEQUENCE [LARGE SCALE GENOMIC DNA]</scope>
    <source>
        <tissue evidence="2">Muscle</tissue>
    </source>
</reference>
<feature type="compositionally biased region" description="Basic and acidic residues" evidence="1">
    <location>
        <begin position="79"/>
        <end position="94"/>
    </location>
</feature>
<dbReference type="AlphaFoldDB" id="A0A4Z2GG03"/>
<dbReference type="EMBL" id="SRLO01000568">
    <property type="protein sequence ID" value="TNN51833.1"/>
    <property type="molecule type" value="Genomic_DNA"/>
</dbReference>
<accession>A0A4Z2GG03</accession>
<protein>
    <submittedName>
        <fullName evidence="2">Uncharacterized protein</fullName>
    </submittedName>
</protein>
<keyword evidence="3" id="KW-1185">Reference proteome</keyword>
<gene>
    <name evidence="2" type="ORF">EYF80_037929</name>
</gene>
<evidence type="ECO:0000256" key="1">
    <source>
        <dbReference type="SAM" id="MobiDB-lite"/>
    </source>
</evidence>
<feature type="region of interest" description="Disordered" evidence="1">
    <location>
        <begin position="126"/>
        <end position="182"/>
    </location>
</feature>
<organism evidence="2 3">
    <name type="scientific">Liparis tanakae</name>
    <name type="common">Tanaka's snailfish</name>
    <dbReference type="NCBI Taxonomy" id="230148"/>
    <lineage>
        <taxon>Eukaryota</taxon>
        <taxon>Metazoa</taxon>
        <taxon>Chordata</taxon>
        <taxon>Craniata</taxon>
        <taxon>Vertebrata</taxon>
        <taxon>Euteleostomi</taxon>
        <taxon>Actinopterygii</taxon>
        <taxon>Neopterygii</taxon>
        <taxon>Teleostei</taxon>
        <taxon>Neoteleostei</taxon>
        <taxon>Acanthomorphata</taxon>
        <taxon>Eupercaria</taxon>
        <taxon>Perciformes</taxon>
        <taxon>Cottioidei</taxon>
        <taxon>Cottales</taxon>
        <taxon>Liparidae</taxon>
        <taxon>Liparis</taxon>
    </lineage>
</organism>
<sequence>MRLLGWRRSSGGALRGQQLEVFTCRSLSLCSAAGRRRLGTPLRRRSTSAPPPLLKASSFEELPPLRGSKSRGTVAGGRCRTERCNEGKGRKESGGGRTARSSAQRDVTDVGRNVWVARSLLRVPEEPHQWCTSPSSSSTLLHIPTSPTAPAERLSGVKQGALSTSSITPPQQIPPALLSEPR</sequence>
<feature type="region of interest" description="Disordered" evidence="1">
    <location>
        <begin position="41"/>
        <end position="107"/>
    </location>
</feature>
<name>A0A4Z2GG03_9TELE</name>
<evidence type="ECO:0000313" key="3">
    <source>
        <dbReference type="Proteomes" id="UP000314294"/>
    </source>
</evidence>
<comment type="caution">
    <text evidence="2">The sequence shown here is derived from an EMBL/GenBank/DDBJ whole genome shotgun (WGS) entry which is preliminary data.</text>
</comment>
<evidence type="ECO:0000313" key="2">
    <source>
        <dbReference type="EMBL" id="TNN51833.1"/>
    </source>
</evidence>